<gene>
    <name evidence="1" type="ORF">PPTG_22970</name>
</gene>
<name>W2Q7F1_PHYN3</name>
<protein>
    <submittedName>
        <fullName evidence="1">Uncharacterized protein</fullName>
    </submittedName>
</protein>
<dbReference type="AlphaFoldDB" id="W2Q7F1"/>
<organism evidence="1 2">
    <name type="scientific">Phytophthora nicotianae (strain INRA-310)</name>
    <name type="common">Phytophthora parasitica</name>
    <dbReference type="NCBI Taxonomy" id="761204"/>
    <lineage>
        <taxon>Eukaryota</taxon>
        <taxon>Sar</taxon>
        <taxon>Stramenopiles</taxon>
        <taxon>Oomycota</taxon>
        <taxon>Peronosporomycetes</taxon>
        <taxon>Peronosporales</taxon>
        <taxon>Peronosporaceae</taxon>
        <taxon>Phytophthora</taxon>
    </lineage>
</organism>
<dbReference type="GeneID" id="20191569"/>
<evidence type="ECO:0000313" key="2">
    <source>
        <dbReference type="Proteomes" id="UP000018817"/>
    </source>
</evidence>
<reference evidence="1 2" key="2">
    <citation type="submission" date="2013-11" db="EMBL/GenBank/DDBJ databases">
        <title>The Genome Sequence of Phytophthora parasitica INRA-310.</title>
        <authorList>
            <consortium name="The Broad Institute Genomics Platform"/>
            <person name="Russ C."/>
            <person name="Tyler B."/>
            <person name="Panabieres F."/>
            <person name="Shan W."/>
            <person name="Tripathy S."/>
            <person name="Grunwald N."/>
            <person name="Machado M."/>
            <person name="Johnson C.S."/>
            <person name="Arredondo F."/>
            <person name="Hong C."/>
            <person name="Coffey M."/>
            <person name="Young S.K."/>
            <person name="Zeng Q."/>
            <person name="Gargeya S."/>
            <person name="Fitzgerald M."/>
            <person name="Abouelleil A."/>
            <person name="Alvarado L."/>
            <person name="Chapman S.B."/>
            <person name="Gainer-Dewar J."/>
            <person name="Goldberg J."/>
            <person name="Griggs A."/>
            <person name="Gujja S."/>
            <person name="Hansen M."/>
            <person name="Howarth C."/>
            <person name="Imamovic A."/>
            <person name="Ireland A."/>
            <person name="Larimer J."/>
            <person name="McCowan C."/>
            <person name="Murphy C."/>
            <person name="Pearson M."/>
            <person name="Poon T.W."/>
            <person name="Priest M."/>
            <person name="Roberts A."/>
            <person name="Saif S."/>
            <person name="Shea T."/>
            <person name="Sykes S."/>
            <person name="Wortman J."/>
            <person name="Nusbaum C."/>
            <person name="Birren B."/>
        </authorList>
    </citation>
    <scope>NUCLEOTIDE SEQUENCE [LARGE SCALE GENOMIC DNA]</scope>
    <source>
        <strain evidence="1 2">INRA-310</strain>
    </source>
</reference>
<evidence type="ECO:0000313" key="1">
    <source>
        <dbReference type="EMBL" id="ETN08766.1"/>
    </source>
</evidence>
<sequence>MIAVEVGHQDVLQLVGTIDFGNCTRSKLCEEKFLNWEQSMRLRNSYKSSLPFANSDDVELLEWKL</sequence>
<dbReference type="RefSeq" id="XP_008905953.1">
    <property type="nucleotide sequence ID" value="XM_008907705.1"/>
</dbReference>
<accession>W2Q7F1</accession>
<proteinExistence type="predicted"/>
<reference evidence="2" key="1">
    <citation type="submission" date="2011-12" db="EMBL/GenBank/DDBJ databases">
        <authorList>
            <consortium name="The Broad Institute Genome Sequencing Platform"/>
            <person name="Russ C."/>
            <person name="Tyler B."/>
            <person name="Panabieres F."/>
            <person name="Shan W."/>
            <person name="Tripathy S."/>
            <person name="Grunwald N."/>
            <person name="Machado M."/>
            <person name="Young S.K."/>
            <person name="Zeng Q."/>
            <person name="Gargeya S."/>
            <person name="Fitzgerald M."/>
            <person name="Haas B."/>
            <person name="Abouelleil A."/>
            <person name="Alvarado L."/>
            <person name="Arachchi H.M."/>
            <person name="Berlin A."/>
            <person name="Chapman S.B."/>
            <person name="Gearin G."/>
            <person name="Goldberg J."/>
            <person name="Griggs A."/>
            <person name="Gujja S."/>
            <person name="Hansen M."/>
            <person name="Heiman D."/>
            <person name="Howarth C."/>
            <person name="Larimer J."/>
            <person name="Lui A."/>
            <person name="MacDonald P.J.P."/>
            <person name="McCowen C."/>
            <person name="Montmayeur A."/>
            <person name="Murphy C."/>
            <person name="Neiman D."/>
            <person name="Pearson M."/>
            <person name="Priest M."/>
            <person name="Roberts A."/>
            <person name="Saif S."/>
            <person name="Shea T."/>
            <person name="Sisk P."/>
            <person name="Stolte C."/>
            <person name="Sykes S."/>
            <person name="Wortman J."/>
            <person name="Nusbaum C."/>
            <person name="Birren B."/>
        </authorList>
    </citation>
    <scope>NUCLEOTIDE SEQUENCE [LARGE SCALE GENOMIC DNA]</scope>
    <source>
        <strain evidence="2">INRA-310</strain>
    </source>
</reference>
<dbReference type="Proteomes" id="UP000018817">
    <property type="component" value="Unassembled WGS sequence"/>
</dbReference>
<dbReference type="EMBL" id="KI669587">
    <property type="protein sequence ID" value="ETN08766.1"/>
    <property type="molecule type" value="Genomic_DNA"/>
</dbReference>
<dbReference type="VEuPathDB" id="FungiDB:PPTG_22970"/>